<dbReference type="Proteomes" id="UP001175353">
    <property type="component" value="Unassembled WGS sequence"/>
</dbReference>
<feature type="transmembrane region" description="Helical" evidence="1">
    <location>
        <begin position="151"/>
        <end position="170"/>
    </location>
</feature>
<keyword evidence="3" id="KW-1185">Reference proteome</keyword>
<dbReference type="AlphaFoldDB" id="A0AAN6K1Q5"/>
<name>A0AAN6K1Q5_9PEZI</name>
<protein>
    <submittedName>
        <fullName evidence="2">Uncharacterized protein</fullName>
    </submittedName>
</protein>
<keyword evidence="1" id="KW-0812">Transmembrane</keyword>
<evidence type="ECO:0000313" key="3">
    <source>
        <dbReference type="Proteomes" id="UP001175353"/>
    </source>
</evidence>
<keyword evidence="1" id="KW-1133">Transmembrane helix</keyword>
<sequence length="400" mass="44173">MAEQSDTLGSIGLNPAHYIQPPPVPIIDDYTTAGDISLLGRLPVTLFPPLGAFAGVARLMERGTNYLDYASTKGASSQTVWDVKYGGSFPVANGAASAAIVSYLSKKHRATLLEKCYHASHAPRSQILNIYEFGRKERATSSFRILQRSMYWQPVLIGFLVGLCGLFAILGAFGTAAIALTCAVSRAFALSIRFERPRGYLQTTEDYDASMLVAAHRNALEWHLFTGDRGVVDTLLNKPMIEVPKGSSRTRATSLWFRVADTTQLIAMTFTAANKGWDGLCLVLLLAAHYVLLWGLGRQSLAGDWLKQNDITVHTRCLEFSGRHPMIGTIQVLTETGNARWMDEILESTPRRATWLAALKLPAEESILFDEHLGQDERTNVSNNRKWTQEAVELAKTLHC</sequence>
<proteinExistence type="predicted"/>
<accession>A0AAN6K1Q5</accession>
<gene>
    <name evidence="2" type="ORF">LTR91_019017</name>
</gene>
<comment type="caution">
    <text evidence="2">The sequence shown here is derived from an EMBL/GenBank/DDBJ whole genome shotgun (WGS) entry which is preliminary data.</text>
</comment>
<reference evidence="2" key="1">
    <citation type="submission" date="2023-06" db="EMBL/GenBank/DDBJ databases">
        <title>Black Yeasts Isolated from many extreme environments.</title>
        <authorList>
            <person name="Coleine C."/>
            <person name="Stajich J.E."/>
            <person name="Selbmann L."/>
        </authorList>
    </citation>
    <scope>NUCLEOTIDE SEQUENCE</scope>
    <source>
        <strain evidence="2">CCFEE 5200</strain>
    </source>
</reference>
<evidence type="ECO:0000313" key="2">
    <source>
        <dbReference type="EMBL" id="KAK0963320.1"/>
    </source>
</evidence>
<evidence type="ECO:0000256" key="1">
    <source>
        <dbReference type="SAM" id="Phobius"/>
    </source>
</evidence>
<keyword evidence="1" id="KW-0472">Membrane</keyword>
<dbReference type="EMBL" id="JAUJLE010000278">
    <property type="protein sequence ID" value="KAK0963320.1"/>
    <property type="molecule type" value="Genomic_DNA"/>
</dbReference>
<organism evidence="2 3">
    <name type="scientific">Friedmanniomyces endolithicus</name>
    <dbReference type="NCBI Taxonomy" id="329885"/>
    <lineage>
        <taxon>Eukaryota</taxon>
        <taxon>Fungi</taxon>
        <taxon>Dikarya</taxon>
        <taxon>Ascomycota</taxon>
        <taxon>Pezizomycotina</taxon>
        <taxon>Dothideomycetes</taxon>
        <taxon>Dothideomycetidae</taxon>
        <taxon>Mycosphaerellales</taxon>
        <taxon>Teratosphaeriaceae</taxon>
        <taxon>Friedmanniomyces</taxon>
    </lineage>
</organism>